<dbReference type="InterPro" id="IPR011335">
    <property type="entry name" value="Restrct_endonuc-II-like"/>
</dbReference>
<dbReference type="Gene3D" id="3.90.1570.10">
    <property type="entry name" value="tt1808, chain A"/>
    <property type="match status" value="1"/>
</dbReference>
<evidence type="ECO:0000313" key="2">
    <source>
        <dbReference type="EMBL" id="RWR13668.1"/>
    </source>
</evidence>
<dbReference type="CDD" id="cd06260">
    <property type="entry name" value="DUF820-like"/>
    <property type="match status" value="1"/>
</dbReference>
<evidence type="ECO:0000259" key="1">
    <source>
        <dbReference type="Pfam" id="PF05685"/>
    </source>
</evidence>
<gene>
    <name evidence="2" type="ORF">D4N35_004250</name>
</gene>
<dbReference type="OrthoDB" id="9808428at2"/>
<keyword evidence="2" id="KW-0540">Nuclease</keyword>
<dbReference type="AlphaFoldDB" id="A0A443IZG4"/>
<protein>
    <submittedName>
        <fullName evidence="2">Uma2 family endonuclease</fullName>
    </submittedName>
</protein>
<keyword evidence="2" id="KW-0378">Hydrolase</keyword>
<dbReference type="EMBL" id="QYTU02000005">
    <property type="protein sequence ID" value="RWR13668.1"/>
    <property type="molecule type" value="Genomic_DNA"/>
</dbReference>
<proteinExistence type="predicted"/>
<dbReference type="Pfam" id="PF05685">
    <property type="entry name" value="Uma2"/>
    <property type="match status" value="1"/>
</dbReference>
<feature type="domain" description="Putative restriction endonuclease" evidence="1">
    <location>
        <begin position="20"/>
        <end position="177"/>
    </location>
</feature>
<organism evidence="2 3">
    <name type="scientific">Siminovitchia fortis</name>
    <dbReference type="NCBI Taxonomy" id="254758"/>
    <lineage>
        <taxon>Bacteria</taxon>
        <taxon>Bacillati</taxon>
        <taxon>Bacillota</taxon>
        <taxon>Bacilli</taxon>
        <taxon>Bacillales</taxon>
        <taxon>Bacillaceae</taxon>
        <taxon>Siminovitchia</taxon>
    </lineage>
</organism>
<keyword evidence="3" id="KW-1185">Reference proteome</keyword>
<comment type="caution">
    <text evidence="2">The sequence shown here is derived from an EMBL/GenBank/DDBJ whole genome shotgun (WGS) entry which is preliminary data.</text>
</comment>
<dbReference type="GO" id="GO:0004519">
    <property type="term" value="F:endonuclease activity"/>
    <property type="evidence" value="ECO:0007669"/>
    <property type="project" value="UniProtKB-KW"/>
</dbReference>
<dbReference type="InterPro" id="IPR008538">
    <property type="entry name" value="Uma2"/>
</dbReference>
<name>A0A443IZG4_9BACI</name>
<dbReference type="SUPFAM" id="SSF52980">
    <property type="entry name" value="Restriction endonuclease-like"/>
    <property type="match status" value="1"/>
</dbReference>
<dbReference type="PANTHER" id="PTHR34107">
    <property type="entry name" value="SLL0198 PROTEIN-RELATED"/>
    <property type="match status" value="1"/>
</dbReference>
<keyword evidence="2" id="KW-0255">Endonuclease</keyword>
<dbReference type="PANTHER" id="PTHR34107:SF4">
    <property type="entry name" value="SLL1222 PROTEIN"/>
    <property type="match status" value="1"/>
</dbReference>
<evidence type="ECO:0000313" key="3">
    <source>
        <dbReference type="Proteomes" id="UP000273811"/>
    </source>
</evidence>
<dbReference type="Proteomes" id="UP000273811">
    <property type="component" value="Unassembled WGS sequence"/>
</dbReference>
<reference evidence="2" key="1">
    <citation type="submission" date="2018-12" db="EMBL/GenBank/DDBJ databases">
        <authorList>
            <person name="Sun L."/>
            <person name="Chen Z."/>
        </authorList>
    </citation>
    <scope>NUCLEOTIDE SEQUENCE [LARGE SCALE GENOMIC DNA]</scope>
    <source>
        <strain evidence="2">DSM 16012</strain>
    </source>
</reference>
<sequence>MNRKKSGSDLLKESNLTYDDYASIDDGNRYELAAGQLVLMSPGPSVTHQMISFEMQKAIARSCESDYIILNAPLDVILAPDEVRQPDLVLVQRQRIDIISNRGIEGPPDLVVEILSPSTIKRDKIDKLKTYAAYHIPEYWIVEPKTGTLEQYVLQDDRYEPINIFLEDEQVTSPKIPCISFTMADIMKNIPHLKNE</sequence>
<dbReference type="InterPro" id="IPR012296">
    <property type="entry name" value="Nuclease_put_TT1808"/>
</dbReference>
<accession>A0A443IZG4</accession>